<protein>
    <submittedName>
        <fullName evidence="1">Uncharacterized protein</fullName>
    </submittedName>
</protein>
<keyword evidence="2" id="KW-1185">Reference proteome</keyword>
<proteinExistence type="predicted"/>
<accession>A0AAD6V256</accession>
<sequence>MRGIFPGHTARQLKDDTRRELRPHRDLLKLQAGLSPCMQICVVRACCVLDFYELFGELEDAGWTPANGTQPVRRQHSLPYMSSEHHMASLIATLNYQMILGMKKVPLSMRIAKDTQMHRSSRPVATLMCLVAEDACSTSGRHAINRSPGAARHDSYVCTACQALLLHACAAHVLPGTRGCAACCAHDIDDRDEDPACGPPCNGIQDIIFTGAACGATGLSHGQAWNRGPQTWMRSAGALRRSSAATPSPLSCTTCTGSNDCLVMRSSSHTLDHRSSPHNASLAVGQPISSAASRRTWLGRRDFIAWLWAFPSVATCSVALDNRRCSWVNALAWNVRNVGLRVASKHALSVLRLLSYGHAV</sequence>
<evidence type="ECO:0000313" key="1">
    <source>
        <dbReference type="EMBL" id="KAJ7195451.1"/>
    </source>
</evidence>
<organism evidence="1 2">
    <name type="scientific">Mycena pura</name>
    <dbReference type="NCBI Taxonomy" id="153505"/>
    <lineage>
        <taxon>Eukaryota</taxon>
        <taxon>Fungi</taxon>
        <taxon>Dikarya</taxon>
        <taxon>Basidiomycota</taxon>
        <taxon>Agaricomycotina</taxon>
        <taxon>Agaricomycetes</taxon>
        <taxon>Agaricomycetidae</taxon>
        <taxon>Agaricales</taxon>
        <taxon>Marasmiineae</taxon>
        <taxon>Mycenaceae</taxon>
        <taxon>Mycena</taxon>
    </lineage>
</organism>
<dbReference type="EMBL" id="JARJCW010000090">
    <property type="protein sequence ID" value="KAJ7195451.1"/>
    <property type="molecule type" value="Genomic_DNA"/>
</dbReference>
<name>A0AAD6V256_9AGAR</name>
<gene>
    <name evidence="1" type="ORF">GGX14DRAFT_575511</name>
</gene>
<evidence type="ECO:0000313" key="2">
    <source>
        <dbReference type="Proteomes" id="UP001219525"/>
    </source>
</evidence>
<dbReference type="Proteomes" id="UP001219525">
    <property type="component" value="Unassembled WGS sequence"/>
</dbReference>
<reference evidence="1" key="1">
    <citation type="submission" date="2023-03" db="EMBL/GenBank/DDBJ databases">
        <title>Massive genome expansion in bonnet fungi (Mycena s.s.) driven by repeated elements and novel gene families across ecological guilds.</title>
        <authorList>
            <consortium name="Lawrence Berkeley National Laboratory"/>
            <person name="Harder C.B."/>
            <person name="Miyauchi S."/>
            <person name="Viragh M."/>
            <person name="Kuo A."/>
            <person name="Thoen E."/>
            <person name="Andreopoulos B."/>
            <person name="Lu D."/>
            <person name="Skrede I."/>
            <person name="Drula E."/>
            <person name="Henrissat B."/>
            <person name="Morin E."/>
            <person name="Kohler A."/>
            <person name="Barry K."/>
            <person name="LaButti K."/>
            <person name="Morin E."/>
            <person name="Salamov A."/>
            <person name="Lipzen A."/>
            <person name="Mereny Z."/>
            <person name="Hegedus B."/>
            <person name="Baldrian P."/>
            <person name="Stursova M."/>
            <person name="Weitz H."/>
            <person name="Taylor A."/>
            <person name="Grigoriev I.V."/>
            <person name="Nagy L.G."/>
            <person name="Martin F."/>
            <person name="Kauserud H."/>
        </authorList>
    </citation>
    <scope>NUCLEOTIDE SEQUENCE</scope>
    <source>
        <strain evidence="1">9144</strain>
    </source>
</reference>
<dbReference type="AlphaFoldDB" id="A0AAD6V256"/>
<comment type="caution">
    <text evidence="1">The sequence shown here is derived from an EMBL/GenBank/DDBJ whole genome shotgun (WGS) entry which is preliminary data.</text>
</comment>